<feature type="transmembrane region" description="Helical" evidence="2">
    <location>
        <begin position="835"/>
        <end position="860"/>
    </location>
</feature>
<proteinExistence type="predicted"/>
<keyword evidence="2" id="KW-0472">Membrane</keyword>
<feature type="compositionally biased region" description="Polar residues" evidence="1">
    <location>
        <begin position="16"/>
        <end position="27"/>
    </location>
</feature>
<evidence type="ECO:0000256" key="1">
    <source>
        <dbReference type="SAM" id="MobiDB-lite"/>
    </source>
</evidence>
<feature type="transmembrane region" description="Helical" evidence="2">
    <location>
        <begin position="1158"/>
        <end position="1178"/>
    </location>
</feature>
<protein>
    <recommendedName>
        <fullName evidence="5">Glycosyl transferase</fullName>
    </recommendedName>
</protein>
<evidence type="ECO:0000313" key="3">
    <source>
        <dbReference type="EMBL" id="MDR8018884.1"/>
    </source>
</evidence>
<feature type="transmembrane region" description="Helical" evidence="2">
    <location>
        <begin position="742"/>
        <end position="765"/>
    </location>
</feature>
<sequence length="1193" mass="123689">MHDGGASASGGAALRHTQQALAAQSRSPDAVVELSGPGYRSAADLSRSLRSELLADRRDAAQSVRRSPSGVPVTSLWRTLERQLPSGFTAGQWLWILPAGSVPAPDALEMLEERLLTVTDEDTHARIRVVGAKQLHAEADGAAEGTERRPRLVDVGLGVARSRETMSTTDPWELDQGQYDGIDEASAVSAHGMLVDAALFGDLGGFAPTLDEDHAAGDFARRAREAGAHIVLAPQARIGRTAPPPREEVHRLGGMLYLPPAQRIGQIRRRLAEAPVPVTPVLWVGMWLAAVLRLLGLTAVKAPDAGLRQAGASLRALLGLGAIVHTRRFAAFGRRAAAARQASFDEELPSKQTVRAERRAARQRVRTGRAQDDALQLSSSDLRELRRRIATSESVAPASQGFGVAGGRADGEDNYDALLAVGAADGEFDEMPSRRSGDRLVLLLTLLALTGVSLLAHRSLLTAEALIGGAALPVSSSTDAVFAQTVSFVSSDQLGELAAADPFNLVLLVLSALTGGHASTALVWLTILSLPLAAVTSWWAAKLWTSAALMRIVAALLWTSVPTLHVALGEGRIGTVIVHILLPVLVLAVVRAVGPRPAHARTGRRAQGGQGAQQLASTGSWEHAALAGLLLAVIVASAPALLPFALVLTVVAALSLGGRGRPLWLVPLPALVVCVPMLLTAVAAGGNVLASLFSAPTRLVAAPTAPLWQQLLGHDRSFDPSAGVGGAAAGGWLTEYFAGEWWALRLALVIGLPLLVVALLCILTAGRRDLPTVVSSAVLLGALVWSALLGVLAAGQDGTQVVAVGLGPVVVVIWYCVLTAAISSLQRLPRALPRVGGVITPVTATLLVFSVIASLGFWAAPRIIADSTAVQPLSAVDETPAPVLGGTVRQVPATAADQGLGPAQLRTLVLAADEGGVSGQLVSGEGRTLDSVRSADSGRGTPLLADTRLGAEGEAWSAELTPGQQRLAQLIAALVTPGSGEAEELMEELAVGFVLVPSGAQTALTDAVDTAPGVVSVGATDDGLFWRAADQEQTAPGLGTGVIGADTAWARVLDAQGSTVALLPSDAGAVELDLAQAQDAQGRTLAEVAAEDDAAGPLVLQLSTAAAAGWRAELDGEELRVESVGEEEGQTTWAQRFVLPEDLDDGELSVGHRSVVQLPLLIAVAGFLLLMVAVAVPLPRSMRMLPVVPGERD</sequence>
<name>A0ABU2DQY0_9MICC</name>
<keyword evidence="4" id="KW-1185">Reference proteome</keyword>
<dbReference type="SUPFAM" id="SSF53448">
    <property type="entry name" value="Nucleotide-diphospho-sugar transferases"/>
    <property type="match status" value="1"/>
</dbReference>
<organism evidence="3 4">
    <name type="scientific">Nesterenkonia aerolata</name>
    <dbReference type="NCBI Taxonomy" id="3074079"/>
    <lineage>
        <taxon>Bacteria</taxon>
        <taxon>Bacillati</taxon>
        <taxon>Actinomycetota</taxon>
        <taxon>Actinomycetes</taxon>
        <taxon>Micrococcales</taxon>
        <taxon>Micrococcaceae</taxon>
        <taxon>Nesterenkonia</taxon>
    </lineage>
</organism>
<comment type="caution">
    <text evidence="3">The sequence shown here is derived from an EMBL/GenBank/DDBJ whole genome shotgun (WGS) entry which is preliminary data.</text>
</comment>
<feature type="transmembrane region" description="Helical" evidence="2">
    <location>
        <begin position="640"/>
        <end position="658"/>
    </location>
</feature>
<dbReference type="InterPro" id="IPR029044">
    <property type="entry name" value="Nucleotide-diphossugar_trans"/>
</dbReference>
<feature type="transmembrane region" description="Helical" evidence="2">
    <location>
        <begin position="801"/>
        <end position="823"/>
    </location>
</feature>
<evidence type="ECO:0000313" key="4">
    <source>
        <dbReference type="Proteomes" id="UP001251870"/>
    </source>
</evidence>
<evidence type="ECO:0000256" key="2">
    <source>
        <dbReference type="SAM" id="Phobius"/>
    </source>
</evidence>
<feature type="transmembrane region" description="Helical" evidence="2">
    <location>
        <begin position="548"/>
        <end position="567"/>
    </location>
</feature>
<reference evidence="3 4" key="1">
    <citation type="submission" date="2023-09" db="EMBL/GenBank/DDBJ databases">
        <title>Description of three actinobacteria isolated from air of manufacturing shop in a pharmaceutical factory.</title>
        <authorList>
            <person name="Zhang D.-F."/>
        </authorList>
    </citation>
    <scope>NUCLEOTIDE SEQUENCE [LARGE SCALE GENOMIC DNA]</scope>
    <source>
        <strain evidence="3 4">LY-0111</strain>
    </source>
</reference>
<dbReference type="Proteomes" id="UP001251870">
    <property type="component" value="Unassembled WGS sequence"/>
</dbReference>
<dbReference type="EMBL" id="JAVKGR010000003">
    <property type="protein sequence ID" value="MDR8018884.1"/>
    <property type="molecule type" value="Genomic_DNA"/>
</dbReference>
<keyword evidence="2" id="KW-1133">Transmembrane helix</keyword>
<feature type="transmembrane region" description="Helical" evidence="2">
    <location>
        <begin position="670"/>
        <end position="693"/>
    </location>
</feature>
<feature type="transmembrane region" description="Helical" evidence="2">
    <location>
        <begin position="440"/>
        <end position="457"/>
    </location>
</feature>
<feature type="compositionally biased region" description="Low complexity" evidence="1">
    <location>
        <begin position="1"/>
        <end position="13"/>
    </location>
</feature>
<feature type="region of interest" description="Disordered" evidence="1">
    <location>
        <begin position="1"/>
        <end position="35"/>
    </location>
</feature>
<accession>A0ABU2DQY0</accession>
<dbReference type="RefSeq" id="WP_310547870.1">
    <property type="nucleotide sequence ID" value="NZ_JAVKGR010000003.1"/>
</dbReference>
<feature type="transmembrane region" description="Helical" evidence="2">
    <location>
        <begin position="573"/>
        <end position="594"/>
    </location>
</feature>
<feature type="transmembrane region" description="Helical" evidence="2">
    <location>
        <begin position="777"/>
        <end position="795"/>
    </location>
</feature>
<gene>
    <name evidence="3" type="ORF">RIL96_04825</name>
</gene>
<evidence type="ECO:0008006" key="5">
    <source>
        <dbReference type="Google" id="ProtNLM"/>
    </source>
</evidence>
<keyword evidence="2" id="KW-0812">Transmembrane</keyword>